<feature type="compositionally biased region" description="Low complexity" evidence="7">
    <location>
        <begin position="218"/>
        <end position="233"/>
    </location>
</feature>
<evidence type="ECO:0000256" key="7">
    <source>
        <dbReference type="SAM" id="MobiDB-lite"/>
    </source>
</evidence>
<comment type="caution">
    <text evidence="9">The sequence shown here is derived from an EMBL/GenBank/DDBJ whole genome shotgun (WGS) entry which is preliminary data.</text>
</comment>
<evidence type="ECO:0000313" key="9">
    <source>
        <dbReference type="EMBL" id="KDA03717.1"/>
    </source>
</evidence>
<keyword evidence="3 6" id="KW-0479">Metal-binding</keyword>
<evidence type="ECO:0000259" key="8">
    <source>
        <dbReference type="PROSITE" id="PS51007"/>
    </source>
</evidence>
<dbReference type="AlphaFoldDB" id="A0A059GA34"/>
<dbReference type="PRINTS" id="PR00604">
    <property type="entry name" value="CYTCHRMECIAB"/>
</dbReference>
<dbReference type="eggNOG" id="COG3474">
    <property type="taxonomic scope" value="Bacteria"/>
</dbReference>
<evidence type="ECO:0000256" key="3">
    <source>
        <dbReference type="ARBA" id="ARBA00022723"/>
    </source>
</evidence>
<dbReference type="PATRIC" id="fig|1280953.3.peg.917"/>
<keyword evidence="5 6" id="KW-0408">Iron</keyword>
<dbReference type="Pfam" id="PF00034">
    <property type="entry name" value="Cytochrom_C"/>
    <property type="match status" value="1"/>
</dbReference>
<name>A0A059GA34_9PROT</name>
<keyword evidence="4" id="KW-0249">Electron transport</keyword>
<dbReference type="GO" id="GO:0020037">
    <property type="term" value="F:heme binding"/>
    <property type="evidence" value="ECO:0007669"/>
    <property type="project" value="InterPro"/>
</dbReference>
<organism evidence="9 10">
    <name type="scientific">Hyphomonas oceanitis SCH89</name>
    <dbReference type="NCBI Taxonomy" id="1280953"/>
    <lineage>
        <taxon>Bacteria</taxon>
        <taxon>Pseudomonadati</taxon>
        <taxon>Pseudomonadota</taxon>
        <taxon>Alphaproteobacteria</taxon>
        <taxon>Hyphomonadales</taxon>
        <taxon>Hyphomonadaceae</taxon>
        <taxon>Hyphomonas</taxon>
    </lineage>
</organism>
<feature type="compositionally biased region" description="Low complexity" evidence="7">
    <location>
        <begin position="195"/>
        <end position="210"/>
    </location>
</feature>
<sequence>MGELGLNKILGALLATALGLMALHQLSAIVFNHGGGGHHGEEHAEATSLSEQMCTKYAYCIDVADAGGGAEAEEEVFDLGAALAAADPSKGERVFKAQCTTCHNITDGGANGTGPNLHGVVGASKAAHPGFTYSAALSGLGGSWNYEDLNHWLNNPGAFARGTSMSFAGLRRDTDRANVIAYLAANSPGAPAFPAPMEASSDEAAPAEGEAATEAEGEAAPAEAAPTETVTEAVTEDADAATETDEQTFTEDAPTPTDEENE</sequence>
<dbReference type="STRING" id="1280953.HOC_04532"/>
<evidence type="ECO:0000313" key="10">
    <source>
        <dbReference type="Proteomes" id="UP000024942"/>
    </source>
</evidence>
<proteinExistence type="predicted"/>
<evidence type="ECO:0000256" key="2">
    <source>
        <dbReference type="ARBA" id="ARBA00022617"/>
    </source>
</evidence>
<dbReference type="InterPro" id="IPR036909">
    <property type="entry name" value="Cyt_c-like_dom_sf"/>
</dbReference>
<keyword evidence="10" id="KW-1185">Reference proteome</keyword>
<dbReference type="InterPro" id="IPR002327">
    <property type="entry name" value="Cyt_c_1A/1B"/>
</dbReference>
<protein>
    <submittedName>
        <fullName evidence="9">Cytochrome c family protein</fullName>
    </submittedName>
</protein>
<dbReference type="GO" id="GO:0009055">
    <property type="term" value="F:electron transfer activity"/>
    <property type="evidence" value="ECO:0007669"/>
    <property type="project" value="InterPro"/>
</dbReference>
<gene>
    <name evidence="9" type="ORF">HOC_04532</name>
</gene>
<keyword evidence="2 6" id="KW-0349">Heme</keyword>
<dbReference type="OrthoDB" id="9805828at2"/>
<dbReference type="Gene3D" id="1.10.760.10">
    <property type="entry name" value="Cytochrome c-like domain"/>
    <property type="match status" value="1"/>
</dbReference>
<keyword evidence="1" id="KW-0813">Transport</keyword>
<dbReference type="PANTHER" id="PTHR11961">
    <property type="entry name" value="CYTOCHROME C"/>
    <property type="match status" value="1"/>
</dbReference>
<evidence type="ECO:0000256" key="6">
    <source>
        <dbReference type="PROSITE-ProRule" id="PRU00433"/>
    </source>
</evidence>
<dbReference type="PROSITE" id="PS51007">
    <property type="entry name" value="CYTC"/>
    <property type="match status" value="1"/>
</dbReference>
<evidence type="ECO:0000256" key="4">
    <source>
        <dbReference type="ARBA" id="ARBA00022982"/>
    </source>
</evidence>
<evidence type="ECO:0000256" key="1">
    <source>
        <dbReference type="ARBA" id="ARBA00022448"/>
    </source>
</evidence>
<dbReference type="InterPro" id="IPR009056">
    <property type="entry name" value="Cyt_c-like_dom"/>
</dbReference>
<dbReference type="RefSeq" id="WP_051624524.1">
    <property type="nucleotide sequence ID" value="NZ_ARYL01000004.1"/>
</dbReference>
<feature type="compositionally biased region" description="Acidic residues" evidence="7">
    <location>
        <begin position="234"/>
        <end position="249"/>
    </location>
</feature>
<dbReference type="EMBL" id="ARYL01000004">
    <property type="protein sequence ID" value="KDA03717.1"/>
    <property type="molecule type" value="Genomic_DNA"/>
</dbReference>
<evidence type="ECO:0000256" key="5">
    <source>
        <dbReference type="ARBA" id="ARBA00023004"/>
    </source>
</evidence>
<feature type="domain" description="Cytochrome c" evidence="8">
    <location>
        <begin position="86"/>
        <end position="187"/>
    </location>
</feature>
<feature type="region of interest" description="Disordered" evidence="7">
    <location>
        <begin position="193"/>
        <end position="262"/>
    </location>
</feature>
<dbReference type="GO" id="GO:0046872">
    <property type="term" value="F:metal ion binding"/>
    <property type="evidence" value="ECO:0007669"/>
    <property type="project" value="UniProtKB-KW"/>
</dbReference>
<accession>A0A059GA34</accession>
<reference evidence="9 10" key="1">
    <citation type="journal article" date="2014" name="Antonie Van Leeuwenhoek">
        <title>Hyphomonas beringensis sp. nov. and Hyphomonas chukchiensis sp. nov., isolated from surface seawater of the Bering Sea and Chukchi Sea.</title>
        <authorList>
            <person name="Li C."/>
            <person name="Lai Q."/>
            <person name="Li G."/>
            <person name="Dong C."/>
            <person name="Wang J."/>
            <person name="Liao Y."/>
            <person name="Shao Z."/>
        </authorList>
    </citation>
    <scope>NUCLEOTIDE SEQUENCE [LARGE SCALE GENOMIC DNA]</scope>
    <source>
        <strain evidence="9 10">SCH89</strain>
    </source>
</reference>
<dbReference type="Proteomes" id="UP000024942">
    <property type="component" value="Unassembled WGS sequence"/>
</dbReference>
<dbReference type="SUPFAM" id="SSF46626">
    <property type="entry name" value="Cytochrome c"/>
    <property type="match status" value="1"/>
</dbReference>